<evidence type="ECO:0000259" key="7">
    <source>
        <dbReference type="Pfam" id="PF07291"/>
    </source>
</evidence>
<dbReference type="GO" id="GO:0030416">
    <property type="term" value="P:methylamine metabolic process"/>
    <property type="evidence" value="ECO:0007669"/>
    <property type="project" value="InterPro"/>
</dbReference>
<sequence>MSTGTEENALSGGADSIRDEAPPAEPAATSRWAAVQPWLSLIVRVALAGILGYAGYTKVIVPALSVESVAAYELFGETLNQLIGYTLPLFELALALLLLAGLATRVTGIISALLMAVFIAGIASAWARGLTIDCGCFGTGGVVDADETTYALDIARDLGFMALGLFLAIWPRSRYSLDGALGLYSSSDEER</sequence>
<evidence type="ECO:0000313" key="8">
    <source>
        <dbReference type="EMBL" id="EOR71669.1"/>
    </source>
</evidence>
<keyword evidence="3 6" id="KW-1133">Transmembrane helix</keyword>
<dbReference type="GO" id="GO:0016020">
    <property type="term" value="C:membrane"/>
    <property type="evidence" value="ECO:0007669"/>
    <property type="project" value="UniProtKB-SubCell"/>
</dbReference>
<evidence type="ECO:0000256" key="6">
    <source>
        <dbReference type="SAM" id="Phobius"/>
    </source>
</evidence>
<reference evidence="8 9" key="1">
    <citation type="journal article" date="2013" name="Genome Announc.">
        <title>Draft Genome Sequence of the Lignocellulose Decomposer Thermobifida fusca Strain TM51.</title>
        <authorList>
            <person name="Toth A."/>
            <person name="Barna T."/>
            <person name="Nagy I."/>
            <person name="Horvath B."/>
            <person name="Nagy I."/>
            <person name="Tancsics A."/>
            <person name="Kriszt B."/>
            <person name="Baka E."/>
            <person name="Fekete C."/>
            <person name="Kukolya J."/>
        </authorList>
    </citation>
    <scope>NUCLEOTIDE SEQUENCE [LARGE SCALE GENOMIC DNA]</scope>
    <source>
        <strain evidence="8 9">TM51</strain>
    </source>
</reference>
<keyword evidence="4 6" id="KW-0472">Membrane</keyword>
<accession>A0A9P2TC26</accession>
<dbReference type="Proteomes" id="UP000014184">
    <property type="component" value="Unassembled WGS sequence"/>
</dbReference>
<comment type="subcellular location">
    <subcellularLocation>
        <location evidence="1">Membrane</location>
        <topology evidence="1">Multi-pass membrane protein</topology>
    </subcellularLocation>
</comment>
<keyword evidence="9" id="KW-1185">Reference proteome</keyword>
<keyword evidence="2 6" id="KW-0812">Transmembrane</keyword>
<dbReference type="AlphaFoldDB" id="A0A9P2TC26"/>
<gene>
    <name evidence="8" type="ORF">TM51_06257</name>
</gene>
<proteinExistence type="predicted"/>
<evidence type="ECO:0000256" key="2">
    <source>
        <dbReference type="ARBA" id="ARBA00022692"/>
    </source>
</evidence>
<evidence type="ECO:0000256" key="3">
    <source>
        <dbReference type="ARBA" id="ARBA00022989"/>
    </source>
</evidence>
<protein>
    <recommendedName>
        <fullName evidence="7">Methylamine utilisation protein MauE domain-containing protein</fullName>
    </recommendedName>
</protein>
<dbReference type="EMBL" id="AOSG01000029">
    <property type="protein sequence ID" value="EOR71669.1"/>
    <property type="molecule type" value="Genomic_DNA"/>
</dbReference>
<evidence type="ECO:0000256" key="4">
    <source>
        <dbReference type="ARBA" id="ARBA00023136"/>
    </source>
</evidence>
<dbReference type="InterPro" id="IPR009908">
    <property type="entry name" value="Methylamine_util_MauE"/>
</dbReference>
<evidence type="ECO:0000313" key="9">
    <source>
        <dbReference type="Proteomes" id="UP000014184"/>
    </source>
</evidence>
<evidence type="ECO:0000256" key="5">
    <source>
        <dbReference type="SAM" id="MobiDB-lite"/>
    </source>
</evidence>
<feature type="transmembrane region" description="Helical" evidence="6">
    <location>
        <begin position="38"/>
        <end position="56"/>
    </location>
</feature>
<dbReference type="RefSeq" id="WP_011291614.1">
    <property type="nucleotide sequence ID" value="NZ_AOSG01000029.1"/>
</dbReference>
<evidence type="ECO:0000256" key="1">
    <source>
        <dbReference type="ARBA" id="ARBA00004141"/>
    </source>
</evidence>
<comment type="caution">
    <text evidence="8">The sequence shown here is derived from an EMBL/GenBank/DDBJ whole genome shotgun (WGS) entry which is preliminary data.</text>
</comment>
<dbReference type="Pfam" id="PF07291">
    <property type="entry name" value="MauE"/>
    <property type="match status" value="1"/>
</dbReference>
<feature type="transmembrane region" description="Helical" evidence="6">
    <location>
        <begin position="82"/>
        <end position="102"/>
    </location>
</feature>
<organism evidence="8 9">
    <name type="scientific">Thermobifida fusca TM51</name>
    <dbReference type="NCBI Taxonomy" id="1169414"/>
    <lineage>
        <taxon>Bacteria</taxon>
        <taxon>Bacillati</taxon>
        <taxon>Actinomycetota</taxon>
        <taxon>Actinomycetes</taxon>
        <taxon>Streptosporangiales</taxon>
        <taxon>Nocardiopsidaceae</taxon>
        <taxon>Thermobifida</taxon>
    </lineage>
</organism>
<feature type="region of interest" description="Disordered" evidence="5">
    <location>
        <begin position="1"/>
        <end position="23"/>
    </location>
</feature>
<feature type="domain" description="Methylamine utilisation protein MauE" evidence="7">
    <location>
        <begin position="37"/>
        <end position="168"/>
    </location>
</feature>
<name>A0A9P2TC26_THEFU</name>
<feature type="transmembrane region" description="Helical" evidence="6">
    <location>
        <begin position="109"/>
        <end position="127"/>
    </location>
</feature>